<protein>
    <submittedName>
        <fullName evidence="4">TonB-dependent receptor</fullName>
    </submittedName>
</protein>
<evidence type="ECO:0000259" key="3">
    <source>
        <dbReference type="Pfam" id="PF07715"/>
    </source>
</evidence>
<reference evidence="4 5" key="1">
    <citation type="submission" date="2021-07" db="EMBL/GenBank/DDBJ databases">
        <title>Isolation and characterization of bacteria from a gold mining with a capacity of golden bioaccumulation.</title>
        <authorList>
            <person name="Yang X.J."/>
        </authorList>
    </citation>
    <scope>NUCLEOTIDE SEQUENCE [LARGE SCALE GENOMIC DNA]</scope>
    <source>
        <strain evidence="4 5">Au29</strain>
    </source>
</reference>
<dbReference type="PANTHER" id="PTHR40980">
    <property type="entry name" value="PLUG DOMAIN-CONTAINING PROTEIN"/>
    <property type="match status" value="1"/>
</dbReference>
<evidence type="ECO:0000313" key="4">
    <source>
        <dbReference type="EMBL" id="QYC12089.1"/>
    </source>
</evidence>
<dbReference type="Pfam" id="PF07715">
    <property type="entry name" value="Plug"/>
    <property type="match status" value="1"/>
</dbReference>
<organism evidence="4 5">
    <name type="scientific">Brevundimonas nasdae</name>
    <dbReference type="NCBI Taxonomy" id="172043"/>
    <lineage>
        <taxon>Bacteria</taxon>
        <taxon>Pseudomonadati</taxon>
        <taxon>Pseudomonadota</taxon>
        <taxon>Alphaproteobacteria</taxon>
        <taxon>Caulobacterales</taxon>
        <taxon>Caulobacteraceae</taxon>
        <taxon>Brevundimonas</taxon>
    </lineage>
</organism>
<feature type="domain" description="TonB-dependent receptor-like beta-barrel" evidence="2">
    <location>
        <begin position="526"/>
        <end position="936"/>
    </location>
</feature>
<dbReference type="PANTHER" id="PTHR40980:SF4">
    <property type="entry name" value="TONB-DEPENDENT RECEPTOR-LIKE BETA-BARREL DOMAIN-CONTAINING PROTEIN"/>
    <property type="match status" value="1"/>
</dbReference>
<comment type="similarity">
    <text evidence="1">Belongs to the TonB-dependent receptor family.</text>
</comment>
<accession>A0ABX8TQY2</accession>
<evidence type="ECO:0000256" key="1">
    <source>
        <dbReference type="RuleBase" id="RU003357"/>
    </source>
</evidence>
<comment type="subcellular location">
    <subcellularLocation>
        <location evidence="1">Cell outer membrane</location>
    </subcellularLocation>
</comment>
<evidence type="ECO:0000313" key="5">
    <source>
        <dbReference type="Proteomes" id="UP000824334"/>
    </source>
</evidence>
<evidence type="ECO:0000259" key="2">
    <source>
        <dbReference type="Pfam" id="PF00593"/>
    </source>
</evidence>
<name>A0ABX8TQY2_9CAUL</name>
<dbReference type="Pfam" id="PF00593">
    <property type="entry name" value="TonB_dep_Rec_b-barrel"/>
    <property type="match status" value="1"/>
</dbReference>
<dbReference type="InterPro" id="IPR000531">
    <property type="entry name" value="Beta-barrel_TonB"/>
</dbReference>
<feature type="domain" description="TonB-dependent receptor plug" evidence="3">
    <location>
        <begin position="126"/>
        <end position="223"/>
    </location>
</feature>
<dbReference type="NCBIfam" id="TIGR01782">
    <property type="entry name" value="TonB-Xanth-Caul"/>
    <property type="match status" value="1"/>
</dbReference>
<proteinExistence type="inferred from homology"/>
<keyword evidence="1" id="KW-0798">TonB box</keyword>
<sequence>MAGAPTVVWAQDGPVQTFDIPAQDARRALVDLCLSAGCELAFVAPPGRTLPSHAVRGRMGWRAAVAELLRDTPLRYRFVGARGLRVWVEPARTAPVAPVVVEPSELAPVEVVGRFAGQVEESLRRKRQTDVISDSASAARIGELPAANLAEALQRVPGVAIEREVGEGQFVSVRGLGPLFQSVTLNGAPVAFNENIRNSTQSGRQFRFRALSAELLAGAQLTKSATPDLIEGGIGSNINIETISGLGGDPFLSLRAGGAVEDRARAVRPDVSVAGRMVSKNGDWGLVGGLAQEEHSVVYDRFQIQRYANLVLDGQAVAAPSDVRTTVEQEDRRRRSLFLGGDWAASPTTRFSFNSLISAFDNAIREDRLVYGLGERLMEPGATATVRDGVVVGGVIPAARIDNNTEFSQQSHLNLIVSASVEFALGDWLVTPRVSASSARSRLDTPLERIYAQSAQKVAYAVDLDGAVDNRRAPSITTSLNLLDPAALRSQKMGVRAIESVDDDLTLMADARRGLNIDAGPIRLSELRLGVQFSDRSRDYQRRDREAILRPGAVFTPDFMGMQTPKGVFDGLIGQHPGGWATADFARFRDAFIIPNEHDGIMVLPRDLTPAGADLQNSYAVSERVGAAYVRLDFDGSAGAAPFFGNFGLRAVSTRTGVDGALLEAGPQGALAIRPVSHAGEATLLLPSANIAFDLDPHRRLRLAASRTMTRPSLADLRLATAPASMLVSSIYERGQAEIDDPSPGTIFSGIGGNPALKPYVSTNLDLSYEWSFTGGALSVAVFHKRIDDFIALAAAPEVLIFETRAGPLVQAQVSMLRPRNLGRAESRGLELGLHKKLTSGFGLWASATWTDSRGPNGETRLTGVSDLAYSINPFFERGAVSAGLSWSWRSAFKSEADMQGGGVSNFIIASAGYLDAQASYDLTPGAQIVVAASNLTDTTDLAYEGDKSRLLQLGRVGRSLTVSLRWSM</sequence>
<keyword evidence="1" id="KW-0472">Membrane</keyword>
<gene>
    <name evidence="4" type="ORF">KWG56_01490</name>
</gene>
<dbReference type="InterPro" id="IPR010104">
    <property type="entry name" value="TonB_rcpt_bac"/>
</dbReference>
<dbReference type="Proteomes" id="UP000824334">
    <property type="component" value="Chromosome"/>
</dbReference>
<dbReference type="InterPro" id="IPR012910">
    <property type="entry name" value="Plug_dom"/>
</dbReference>
<keyword evidence="4" id="KW-0675">Receptor</keyword>
<keyword evidence="5" id="KW-1185">Reference proteome</keyword>
<dbReference type="EMBL" id="CP080034">
    <property type="protein sequence ID" value="QYC12089.1"/>
    <property type="molecule type" value="Genomic_DNA"/>
</dbReference>